<name>A0AAW0GC68_9APHY</name>
<dbReference type="Proteomes" id="UP001385951">
    <property type="component" value="Unassembled WGS sequence"/>
</dbReference>
<accession>A0AAW0GC68</accession>
<keyword evidence="2" id="KW-1185">Reference proteome</keyword>
<evidence type="ECO:0000313" key="1">
    <source>
        <dbReference type="EMBL" id="KAK7688924.1"/>
    </source>
</evidence>
<sequence>MSLFSFPHVPLFWNPLTPASACIGDVQLGCAVNFNGLSHRPSSPFQLRYCSMQAACMSVYELILSERATAVGGVVVISVLVVSVWTG</sequence>
<dbReference type="AlphaFoldDB" id="A0AAW0GC68"/>
<dbReference type="EMBL" id="JASBNA010000009">
    <property type="protein sequence ID" value="KAK7688924.1"/>
    <property type="molecule type" value="Genomic_DNA"/>
</dbReference>
<protein>
    <recommendedName>
        <fullName evidence="3">Secreted protein</fullName>
    </recommendedName>
</protein>
<gene>
    <name evidence="1" type="ORF">QCA50_007615</name>
</gene>
<evidence type="ECO:0000313" key="2">
    <source>
        <dbReference type="Proteomes" id="UP001385951"/>
    </source>
</evidence>
<comment type="caution">
    <text evidence="1">The sequence shown here is derived from an EMBL/GenBank/DDBJ whole genome shotgun (WGS) entry which is preliminary data.</text>
</comment>
<proteinExistence type="predicted"/>
<reference evidence="1 2" key="1">
    <citation type="submission" date="2022-09" db="EMBL/GenBank/DDBJ databases">
        <authorList>
            <person name="Palmer J.M."/>
        </authorList>
    </citation>
    <scope>NUCLEOTIDE SEQUENCE [LARGE SCALE GENOMIC DNA]</scope>
    <source>
        <strain evidence="1 2">DSM 7382</strain>
    </source>
</reference>
<evidence type="ECO:0008006" key="3">
    <source>
        <dbReference type="Google" id="ProtNLM"/>
    </source>
</evidence>
<organism evidence="1 2">
    <name type="scientific">Cerrena zonata</name>
    <dbReference type="NCBI Taxonomy" id="2478898"/>
    <lineage>
        <taxon>Eukaryota</taxon>
        <taxon>Fungi</taxon>
        <taxon>Dikarya</taxon>
        <taxon>Basidiomycota</taxon>
        <taxon>Agaricomycotina</taxon>
        <taxon>Agaricomycetes</taxon>
        <taxon>Polyporales</taxon>
        <taxon>Cerrenaceae</taxon>
        <taxon>Cerrena</taxon>
    </lineage>
</organism>